<accession>A0A972JGW1</accession>
<protein>
    <submittedName>
        <fullName evidence="2">Uncharacterized protein</fullName>
    </submittedName>
</protein>
<dbReference type="RefSeq" id="WP_169526306.1">
    <property type="nucleotide sequence ID" value="NZ_JAAMPU010000100.1"/>
</dbReference>
<dbReference type="Proteomes" id="UP000712080">
    <property type="component" value="Unassembled WGS sequence"/>
</dbReference>
<feature type="transmembrane region" description="Helical" evidence="1">
    <location>
        <begin position="60"/>
        <end position="80"/>
    </location>
</feature>
<gene>
    <name evidence="2" type="ORF">G6047_04580</name>
</gene>
<evidence type="ECO:0000256" key="1">
    <source>
        <dbReference type="SAM" id="Phobius"/>
    </source>
</evidence>
<dbReference type="AlphaFoldDB" id="A0A972JGW1"/>
<comment type="caution">
    <text evidence="2">The sequence shown here is derived from an EMBL/GenBank/DDBJ whole genome shotgun (WGS) entry which is preliminary data.</text>
</comment>
<keyword evidence="1" id="KW-0472">Membrane</keyword>
<keyword evidence="1" id="KW-1133">Transmembrane helix</keyword>
<organism evidence="2 3">
    <name type="scientific">Flavobacterium silvaticum</name>
    <dbReference type="NCBI Taxonomy" id="1852020"/>
    <lineage>
        <taxon>Bacteria</taxon>
        <taxon>Pseudomonadati</taxon>
        <taxon>Bacteroidota</taxon>
        <taxon>Flavobacteriia</taxon>
        <taxon>Flavobacteriales</taxon>
        <taxon>Flavobacteriaceae</taxon>
        <taxon>Flavobacterium</taxon>
    </lineage>
</organism>
<keyword evidence="1" id="KW-0812">Transmembrane</keyword>
<sequence>MNPTLRNILAVIAGAFSGSIVNGALITISPYLFPPPEGYDFTNMEGLKAALDLGLMTPKYFIMPFLAHALGTFFGAWVAVKIGPKTMRPAYIVGFLFLLGGIANCFMIPAPAWFMAIDLLLAYIPMAYLGGKLAMGKPVEVV</sequence>
<proteinExistence type="predicted"/>
<keyword evidence="3" id="KW-1185">Reference proteome</keyword>
<name>A0A972JGW1_9FLAO</name>
<evidence type="ECO:0000313" key="3">
    <source>
        <dbReference type="Proteomes" id="UP000712080"/>
    </source>
</evidence>
<feature type="transmembrane region" description="Helical" evidence="1">
    <location>
        <begin position="7"/>
        <end position="33"/>
    </location>
</feature>
<feature type="transmembrane region" description="Helical" evidence="1">
    <location>
        <begin position="92"/>
        <end position="116"/>
    </location>
</feature>
<reference evidence="2" key="1">
    <citation type="submission" date="2020-02" db="EMBL/GenBank/DDBJ databases">
        <title>Flavobacterium sp. genome.</title>
        <authorList>
            <person name="Jung H.S."/>
            <person name="Baek J.H."/>
            <person name="Jeon C.O."/>
        </authorList>
    </citation>
    <scope>NUCLEOTIDE SEQUENCE</scope>
    <source>
        <strain evidence="2">SE-s28</strain>
    </source>
</reference>
<evidence type="ECO:0000313" key="2">
    <source>
        <dbReference type="EMBL" id="NMH27300.1"/>
    </source>
</evidence>
<dbReference type="EMBL" id="JAAMPU010000100">
    <property type="protein sequence ID" value="NMH27300.1"/>
    <property type="molecule type" value="Genomic_DNA"/>
</dbReference>